<dbReference type="Proteomes" id="UP000587002">
    <property type="component" value="Unassembled WGS sequence"/>
</dbReference>
<dbReference type="InterPro" id="IPR050206">
    <property type="entry name" value="FtsK/SpoIIIE/SftA"/>
</dbReference>
<sequence length="647" mass="70190">MPPRPAAPPPPPPAPEPTQVIRTEKGPEGPAEPKPEGPVDIFELAGVGDPLTADPSALWQRREDRYRVPLGVGEDGQPVLLDLLRSGAALGVFGSSSPDRPPFLHSLLFGMAATHSPEEIAFVCAGGPSSAPTWNSITRLPHTAAVQTLTGGSRDQHRITTALEGELERRARLLATLSTQHHTDYQAVQPQTQLDPMPLLVVAIDRLPQFLADARPFQHTLQRLASSEHLGIKLLFSADAPHQVSADLVRGCGSVVLHTCDESDARVFLDVHDANELQPDEACLRTSRRGERVRFRTAHADLPHASSPPDSPVPSYRYFADRVAHQARPARTLLPTPPDAEPPAGVDAPSPASGEDRTGTASPLTVTVGIVDNPREHRQDPLRLDFAAADTTLAIVGRPRSGKTSAVLTTLLALALSTSPTDVRFHCLAFGGNRLLPLRDLPHSSAVVASCDREEVEHVLAQLESTLDRRLRRFAAEGIESAADFRRRRAESDLGEEATDHVLVVDGWPEVHQHPGLADRVLRLARRGPEHGIHLVVTANRWDDLPRELRELTGGRIELRLTDPRESVFSAEAAERIPDEPGHCLHRGLWGLVHLPVPNDALPSYVEHVEHGLPDDLSAATRALIARIGESWQVRPGDEPAPAEDGA</sequence>
<feature type="region of interest" description="Disordered" evidence="4">
    <location>
        <begin position="297"/>
        <end position="316"/>
    </location>
</feature>
<dbReference type="GO" id="GO:0003677">
    <property type="term" value="F:DNA binding"/>
    <property type="evidence" value="ECO:0007669"/>
    <property type="project" value="InterPro"/>
</dbReference>
<evidence type="ECO:0000313" key="6">
    <source>
        <dbReference type="EMBL" id="NYI86612.1"/>
    </source>
</evidence>
<evidence type="ECO:0000256" key="1">
    <source>
        <dbReference type="ARBA" id="ARBA00022741"/>
    </source>
</evidence>
<evidence type="ECO:0000256" key="4">
    <source>
        <dbReference type="SAM" id="MobiDB-lite"/>
    </source>
</evidence>
<dbReference type="EMBL" id="JACCFJ010000001">
    <property type="protein sequence ID" value="NYI86612.1"/>
    <property type="molecule type" value="Genomic_DNA"/>
</dbReference>
<dbReference type="AlphaFoldDB" id="A0A853AVE0"/>
<feature type="compositionally biased region" description="Basic and acidic residues" evidence="4">
    <location>
        <begin position="22"/>
        <end position="37"/>
    </location>
</feature>
<gene>
    <name evidence="6" type="ORF">HNR68_005242</name>
</gene>
<dbReference type="Pfam" id="PF01580">
    <property type="entry name" value="FtsK_SpoIIIE"/>
    <property type="match status" value="2"/>
</dbReference>
<dbReference type="GO" id="GO:0005524">
    <property type="term" value="F:ATP binding"/>
    <property type="evidence" value="ECO:0007669"/>
    <property type="project" value="UniProtKB-UniRule"/>
</dbReference>
<feature type="domain" description="FtsK" evidence="5">
    <location>
        <begin position="379"/>
        <end position="568"/>
    </location>
</feature>
<protein>
    <submittedName>
        <fullName evidence="6">S-DNA-T family DNA segregation ATPase FtsK/SpoIIIE</fullName>
    </submittedName>
</protein>
<feature type="domain" description="FtsK" evidence="5">
    <location>
        <begin position="76"/>
        <end position="278"/>
    </location>
</feature>
<dbReference type="PANTHER" id="PTHR22683">
    <property type="entry name" value="SPORULATION PROTEIN RELATED"/>
    <property type="match status" value="1"/>
</dbReference>
<feature type="region of interest" description="Disordered" evidence="4">
    <location>
        <begin position="1"/>
        <end position="42"/>
    </location>
</feature>
<evidence type="ECO:0000259" key="5">
    <source>
        <dbReference type="PROSITE" id="PS50901"/>
    </source>
</evidence>
<keyword evidence="2 3" id="KW-0067">ATP-binding</keyword>
<evidence type="ECO:0000256" key="2">
    <source>
        <dbReference type="ARBA" id="ARBA00022840"/>
    </source>
</evidence>
<dbReference type="PROSITE" id="PS50901">
    <property type="entry name" value="FTSK"/>
    <property type="match status" value="2"/>
</dbReference>
<organism evidence="6 7">
    <name type="scientific">Saccharopolyspora hordei</name>
    <dbReference type="NCBI Taxonomy" id="1838"/>
    <lineage>
        <taxon>Bacteria</taxon>
        <taxon>Bacillati</taxon>
        <taxon>Actinomycetota</taxon>
        <taxon>Actinomycetes</taxon>
        <taxon>Pseudonocardiales</taxon>
        <taxon>Pseudonocardiaceae</taxon>
        <taxon>Saccharopolyspora</taxon>
    </lineage>
</organism>
<feature type="compositionally biased region" description="Pro residues" evidence="4">
    <location>
        <begin position="1"/>
        <end position="16"/>
    </location>
</feature>
<dbReference type="RefSeq" id="WP_179724358.1">
    <property type="nucleotide sequence ID" value="NZ_BAABFH010000001.1"/>
</dbReference>
<name>A0A853AVE0_9PSEU</name>
<feature type="binding site" evidence="3">
    <location>
        <begin position="94"/>
        <end position="101"/>
    </location>
    <ligand>
        <name>ATP</name>
        <dbReference type="ChEBI" id="CHEBI:30616"/>
    </ligand>
</feature>
<evidence type="ECO:0000313" key="7">
    <source>
        <dbReference type="Proteomes" id="UP000587002"/>
    </source>
</evidence>
<comment type="caution">
    <text evidence="6">The sequence shown here is derived from an EMBL/GenBank/DDBJ whole genome shotgun (WGS) entry which is preliminary data.</text>
</comment>
<accession>A0A853AVE0</accession>
<feature type="binding site" evidence="3">
    <location>
        <begin position="397"/>
        <end position="404"/>
    </location>
    <ligand>
        <name>ATP</name>
        <dbReference type="ChEBI" id="CHEBI:30616"/>
    </ligand>
</feature>
<keyword evidence="1 3" id="KW-0547">Nucleotide-binding</keyword>
<proteinExistence type="predicted"/>
<dbReference type="InterPro" id="IPR002543">
    <property type="entry name" value="FtsK_dom"/>
</dbReference>
<feature type="region of interest" description="Disordered" evidence="4">
    <location>
        <begin position="332"/>
        <end position="363"/>
    </location>
</feature>
<dbReference type="Gene3D" id="3.40.50.300">
    <property type="entry name" value="P-loop containing nucleotide triphosphate hydrolases"/>
    <property type="match status" value="2"/>
</dbReference>
<dbReference type="PANTHER" id="PTHR22683:SF1">
    <property type="entry name" value="TYPE VII SECRETION SYSTEM PROTEIN ESSC"/>
    <property type="match status" value="1"/>
</dbReference>
<dbReference type="InterPro" id="IPR027417">
    <property type="entry name" value="P-loop_NTPase"/>
</dbReference>
<evidence type="ECO:0000256" key="3">
    <source>
        <dbReference type="PROSITE-ProRule" id="PRU00289"/>
    </source>
</evidence>
<reference evidence="6 7" key="1">
    <citation type="submission" date="2020-07" db="EMBL/GenBank/DDBJ databases">
        <title>Sequencing the genomes of 1000 actinobacteria strains.</title>
        <authorList>
            <person name="Klenk H.-P."/>
        </authorList>
    </citation>
    <scope>NUCLEOTIDE SEQUENCE [LARGE SCALE GENOMIC DNA]</scope>
    <source>
        <strain evidence="6 7">DSM 44065</strain>
    </source>
</reference>
<dbReference type="SUPFAM" id="SSF52540">
    <property type="entry name" value="P-loop containing nucleoside triphosphate hydrolases"/>
    <property type="match status" value="1"/>
</dbReference>
<keyword evidence="7" id="KW-1185">Reference proteome</keyword>